<name>A0A841LBE8_9SPHN</name>
<comment type="pathway">
    <text evidence="2 6">Cofactor biosynthesis; molybdopterin biosynthesis.</text>
</comment>
<keyword evidence="6" id="KW-0460">Magnesium</keyword>
<evidence type="ECO:0000313" key="8">
    <source>
        <dbReference type="EMBL" id="MBB6226328.1"/>
    </source>
</evidence>
<dbReference type="Proteomes" id="UP000538147">
    <property type="component" value="Unassembled WGS sequence"/>
</dbReference>
<evidence type="ECO:0000256" key="6">
    <source>
        <dbReference type="RuleBase" id="RU365090"/>
    </source>
</evidence>
<comment type="catalytic activity">
    <reaction evidence="5">
        <text>adenylyl-molybdopterin + molybdate = Mo-molybdopterin + AMP + H(+)</text>
        <dbReference type="Rhea" id="RHEA:35047"/>
        <dbReference type="ChEBI" id="CHEBI:15378"/>
        <dbReference type="ChEBI" id="CHEBI:36264"/>
        <dbReference type="ChEBI" id="CHEBI:62727"/>
        <dbReference type="ChEBI" id="CHEBI:71302"/>
        <dbReference type="ChEBI" id="CHEBI:456215"/>
        <dbReference type="EC" id="2.10.1.1"/>
    </reaction>
</comment>
<feature type="domain" description="MoaB/Mog" evidence="7">
    <location>
        <begin position="169"/>
        <end position="310"/>
    </location>
</feature>
<dbReference type="Pfam" id="PF00994">
    <property type="entry name" value="MoCF_biosynth"/>
    <property type="match status" value="1"/>
</dbReference>
<dbReference type="InterPro" id="IPR005110">
    <property type="entry name" value="MoeA_linker/N"/>
</dbReference>
<dbReference type="InterPro" id="IPR036135">
    <property type="entry name" value="MoeA_linker/N_sf"/>
</dbReference>
<dbReference type="SUPFAM" id="SSF53218">
    <property type="entry name" value="Molybdenum cofactor biosynthesis proteins"/>
    <property type="match status" value="1"/>
</dbReference>
<dbReference type="InterPro" id="IPR036425">
    <property type="entry name" value="MoaB/Mog-like_dom_sf"/>
</dbReference>
<dbReference type="SMART" id="SM00852">
    <property type="entry name" value="MoCF_biosynth"/>
    <property type="match status" value="1"/>
</dbReference>
<dbReference type="GO" id="GO:0046872">
    <property type="term" value="F:metal ion binding"/>
    <property type="evidence" value="ECO:0007669"/>
    <property type="project" value="UniProtKB-UniRule"/>
</dbReference>
<keyword evidence="6" id="KW-0479">Metal-binding</keyword>
<dbReference type="PANTHER" id="PTHR10192:SF5">
    <property type="entry name" value="GEPHYRIN"/>
    <property type="match status" value="1"/>
</dbReference>
<keyword evidence="9" id="KW-1185">Reference proteome</keyword>
<evidence type="ECO:0000256" key="3">
    <source>
        <dbReference type="ARBA" id="ARBA00010763"/>
    </source>
</evidence>
<evidence type="ECO:0000256" key="4">
    <source>
        <dbReference type="ARBA" id="ARBA00023150"/>
    </source>
</evidence>
<dbReference type="CDD" id="cd00887">
    <property type="entry name" value="MoeA"/>
    <property type="match status" value="1"/>
</dbReference>
<dbReference type="GO" id="GO:0006777">
    <property type="term" value="P:Mo-molybdopterin cofactor biosynthetic process"/>
    <property type="evidence" value="ECO:0007669"/>
    <property type="project" value="UniProtKB-UniRule"/>
</dbReference>
<proteinExistence type="inferred from homology"/>
<accession>A0A841LBE8</accession>
<dbReference type="InterPro" id="IPR001453">
    <property type="entry name" value="MoaB/Mog_dom"/>
</dbReference>
<gene>
    <name evidence="8" type="ORF">FHS79_000482</name>
</gene>
<evidence type="ECO:0000256" key="1">
    <source>
        <dbReference type="ARBA" id="ARBA00002901"/>
    </source>
</evidence>
<dbReference type="Pfam" id="PF03453">
    <property type="entry name" value="MoeA_N"/>
    <property type="match status" value="1"/>
</dbReference>
<dbReference type="Gene3D" id="3.90.105.10">
    <property type="entry name" value="Molybdopterin biosynthesis moea protein, domain 2"/>
    <property type="match status" value="1"/>
</dbReference>
<comment type="similarity">
    <text evidence="3 6">Belongs to the MoeA family.</text>
</comment>
<dbReference type="EMBL" id="JACIIV010000003">
    <property type="protein sequence ID" value="MBB6226328.1"/>
    <property type="molecule type" value="Genomic_DNA"/>
</dbReference>
<comment type="function">
    <text evidence="1 6">Catalyzes the insertion of molybdate into adenylated molybdopterin with the concomitant release of AMP.</text>
</comment>
<reference evidence="8 9" key="1">
    <citation type="submission" date="2020-08" db="EMBL/GenBank/DDBJ databases">
        <title>Genomic Encyclopedia of Type Strains, Phase IV (KMG-IV): sequencing the most valuable type-strain genomes for metagenomic binning, comparative biology and taxonomic classification.</title>
        <authorList>
            <person name="Goeker M."/>
        </authorList>
    </citation>
    <scope>NUCLEOTIDE SEQUENCE [LARGE SCALE GENOMIC DNA]</scope>
    <source>
        <strain evidence="8 9">DSM 102189</strain>
    </source>
</reference>
<dbReference type="AlphaFoldDB" id="A0A841LBE8"/>
<dbReference type="InterPro" id="IPR038987">
    <property type="entry name" value="MoeA-like"/>
</dbReference>
<comment type="cofactor">
    <cofactor evidence="6">
        <name>Mg(2+)</name>
        <dbReference type="ChEBI" id="CHEBI:18420"/>
    </cofactor>
</comment>
<organism evidence="8 9">
    <name type="scientific">Polymorphobacter multimanifer</name>
    <dbReference type="NCBI Taxonomy" id="1070431"/>
    <lineage>
        <taxon>Bacteria</taxon>
        <taxon>Pseudomonadati</taxon>
        <taxon>Pseudomonadota</taxon>
        <taxon>Alphaproteobacteria</taxon>
        <taxon>Sphingomonadales</taxon>
        <taxon>Sphingosinicellaceae</taxon>
        <taxon>Polymorphobacter</taxon>
    </lineage>
</organism>
<dbReference type="InterPro" id="IPR036688">
    <property type="entry name" value="MoeA_C_domain_IV_sf"/>
</dbReference>
<dbReference type="GO" id="GO:0005829">
    <property type="term" value="C:cytosol"/>
    <property type="evidence" value="ECO:0007669"/>
    <property type="project" value="TreeGrafter"/>
</dbReference>
<dbReference type="Gene3D" id="2.170.190.11">
    <property type="entry name" value="Molybdopterin biosynthesis moea protein, domain 3"/>
    <property type="match status" value="1"/>
</dbReference>
<dbReference type="NCBIfam" id="NF045515">
    <property type="entry name" value="Glp_gephyrin"/>
    <property type="match status" value="1"/>
</dbReference>
<comment type="caution">
    <text evidence="8">The sequence shown here is derived from an EMBL/GenBank/DDBJ whole genome shotgun (WGS) entry which is preliminary data.</text>
</comment>
<dbReference type="GO" id="GO:0061599">
    <property type="term" value="F:molybdopterin molybdotransferase activity"/>
    <property type="evidence" value="ECO:0007669"/>
    <property type="project" value="UniProtKB-UniRule"/>
</dbReference>
<evidence type="ECO:0000256" key="5">
    <source>
        <dbReference type="ARBA" id="ARBA00047317"/>
    </source>
</evidence>
<dbReference type="Gene3D" id="2.40.340.10">
    <property type="entry name" value="MoeA, C-terminal, domain IV"/>
    <property type="match status" value="1"/>
</dbReference>
<dbReference type="UniPathway" id="UPA00344"/>
<keyword evidence="6" id="KW-0500">Molybdenum</keyword>
<dbReference type="PROSITE" id="PS01079">
    <property type="entry name" value="MOCF_BIOSYNTHESIS_2"/>
    <property type="match status" value="1"/>
</dbReference>
<dbReference type="SUPFAM" id="SSF63882">
    <property type="entry name" value="MoeA N-terminal region -like"/>
    <property type="match status" value="1"/>
</dbReference>
<dbReference type="PANTHER" id="PTHR10192">
    <property type="entry name" value="MOLYBDOPTERIN BIOSYNTHESIS PROTEIN"/>
    <property type="match status" value="1"/>
</dbReference>
<evidence type="ECO:0000259" key="7">
    <source>
        <dbReference type="SMART" id="SM00852"/>
    </source>
</evidence>
<keyword evidence="6 8" id="KW-0808">Transferase</keyword>
<keyword evidence="4 6" id="KW-0501">Molybdenum cofactor biosynthesis</keyword>
<evidence type="ECO:0000313" key="9">
    <source>
        <dbReference type="Proteomes" id="UP000538147"/>
    </source>
</evidence>
<dbReference type="SUPFAM" id="SSF63867">
    <property type="entry name" value="MoeA C-terminal domain-like"/>
    <property type="match status" value="1"/>
</dbReference>
<protein>
    <recommendedName>
        <fullName evidence="6">Molybdopterin molybdenumtransferase</fullName>
        <ecNumber evidence="6">2.10.1.1</ecNumber>
    </recommendedName>
</protein>
<dbReference type="InterPro" id="IPR008284">
    <property type="entry name" value="MoCF_biosynth_CS"/>
</dbReference>
<sequence length="393" mass="39902">MIRATVKTLGSEIVPVASAAGRVTASPVHAGADTPRFPASAMDGYAVASHDLAVATLAAPVLLPLGPMVPAGTTPPPLARGTAVPIATGAPVPPGADAVVMRETATLYGDRVAICRPAAPGHNVRAIGEDCSTGSLVLAAGVRIPPDAVGVLTAFGIRHVGVRRQPCLALLATGSELGPGDERASGAELVDSNSPMIAACAAAAGLACTLVGRVADSPAALDAALATALAPGSGDIILSTGGVSVGRFDLVRDRLEALGASVLFHGIAMRPGKPLLFALLPDGRPYFGLPGTPLAALVAFRFFVAAALRQMLGLPPETGIAVHEHPAGRPGITLFLRGRRGRDSGKGLVVDTDLDQRSHILHSLLDADCWLRIDDSDAAAPVARCYPRELLLG</sequence>
<dbReference type="EC" id="2.10.1.1" evidence="6"/>
<dbReference type="Gene3D" id="3.40.980.10">
    <property type="entry name" value="MoaB/Mog-like domain"/>
    <property type="match status" value="1"/>
</dbReference>
<evidence type="ECO:0000256" key="2">
    <source>
        <dbReference type="ARBA" id="ARBA00005046"/>
    </source>
</evidence>